<dbReference type="Pfam" id="PF07007">
    <property type="entry name" value="LprI"/>
    <property type="match status" value="1"/>
</dbReference>
<organism evidence="2 3">
    <name type="scientific">Burkholderia cenocepacia</name>
    <dbReference type="NCBI Taxonomy" id="95486"/>
    <lineage>
        <taxon>Bacteria</taxon>
        <taxon>Pseudomonadati</taxon>
        <taxon>Pseudomonadota</taxon>
        <taxon>Betaproteobacteria</taxon>
        <taxon>Burkholderiales</taxon>
        <taxon>Burkholderiaceae</taxon>
        <taxon>Burkholderia</taxon>
        <taxon>Burkholderia cepacia complex</taxon>
    </lineage>
</organism>
<dbReference type="Gene3D" id="1.20.1270.180">
    <property type="match status" value="1"/>
</dbReference>
<dbReference type="PANTHER" id="PTHR37549">
    <property type="entry name" value="LIPOPROTEIN LPRI"/>
    <property type="match status" value="1"/>
</dbReference>
<accession>A0AAN0RN04</accession>
<reference evidence="2 3" key="1">
    <citation type="submission" date="2014-05" db="EMBL/GenBank/DDBJ databases">
        <authorList>
            <person name="Bishop-Lilly K.A."/>
            <person name="Broomall S.M."/>
            <person name="Chain P.S."/>
            <person name="Chertkov O."/>
            <person name="Coyne S.R."/>
            <person name="Daligault H.E."/>
            <person name="Davenport K.W."/>
            <person name="Erkkila T."/>
            <person name="Frey K.G."/>
            <person name="Gibbons H.S."/>
            <person name="Gu W."/>
            <person name="Jaissle J."/>
            <person name="Johnson S.L."/>
            <person name="Koroleva G.I."/>
            <person name="Ladner J.T."/>
            <person name="Lo C.-C."/>
            <person name="Minogue T.D."/>
            <person name="Munk C."/>
            <person name="Palacios G.F."/>
            <person name="Redden C.L."/>
            <person name="Rosenzweig C.N."/>
            <person name="Scholz M.B."/>
            <person name="Teshima H."/>
            <person name="Xu Y."/>
        </authorList>
    </citation>
    <scope>NUCLEOTIDE SEQUENCE [LARGE SCALE GENOMIC DNA]</scope>
    <source>
        <strain evidence="2 3">DDS 22E-1</strain>
    </source>
</reference>
<sequence length="371" mass="39548">MTNDRRSNARIGERGPATLASRGAWHINLRSVATAALLGLPIAAHAAGFDCAKAASPTEKAICADAALSRLDGELATAWKAALAKGGDTGALKASQLKWLKQRDRCGVDRDCLGDRYRERLASLNGAPLAADRWQQTWYRDSDNPSVGGGLTFTGTAPRLHFTLSGNNGGNTGALDGDVVLHGDSGTYRHDQCRLDFSRKGARIHVTQHGADFDCGAGAGVSYDGDYVTAAQDQARSPASLLSLKVLTDAKQDAAAHALLGADYQALVDTANSGAKEQDLDGLHADVQSLWVRGIATTNAAIVMSRGTDLWIGLLVFDAGNKLRMRYYSNVPAWRKTMPKTIRAWHDNLDKVNREVGGLAAGESIPVDVMR</sequence>
<dbReference type="KEGG" id="bcen:DM39_6614"/>
<evidence type="ECO:0000313" key="3">
    <source>
        <dbReference type="Proteomes" id="UP000029413"/>
    </source>
</evidence>
<dbReference type="PANTHER" id="PTHR37549:SF1">
    <property type="entry name" value="LIPOPROTEIN LPRI"/>
    <property type="match status" value="1"/>
</dbReference>
<dbReference type="InterPro" id="IPR052755">
    <property type="entry name" value="Lysozyme_Inhibitor_LprI"/>
</dbReference>
<proteinExistence type="predicted"/>
<protein>
    <recommendedName>
        <fullName evidence="1">Lysozyme inhibitor LprI-like N-terminal domain-containing protein</fullName>
    </recommendedName>
</protein>
<name>A0AAN0RN04_9BURK</name>
<evidence type="ECO:0000313" key="2">
    <source>
        <dbReference type="EMBL" id="AIO30670.1"/>
    </source>
</evidence>
<gene>
    <name evidence="2" type="ORF">DM39_6614</name>
</gene>
<keyword evidence="3" id="KW-1185">Reference proteome</keyword>
<dbReference type="EMBL" id="CP007782">
    <property type="protein sequence ID" value="AIO30670.1"/>
    <property type="molecule type" value="Genomic_DNA"/>
</dbReference>
<dbReference type="AlphaFoldDB" id="A0AAN0RN04"/>
<dbReference type="Proteomes" id="UP000029413">
    <property type="component" value="Chromosome 3"/>
</dbReference>
<dbReference type="GO" id="GO:0005576">
    <property type="term" value="C:extracellular region"/>
    <property type="evidence" value="ECO:0007669"/>
    <property type="project" value="TreeGrafter"/>
</dbReference>
<evidence type="ECO:0000259" key="1">
    <source>
        <dbReference type="Pfam" id="PF07007"/>
    </source>
</evidence>
<feature type="domain" description="Lysozyme inhibitor LprI-like N-terminal" evidence="1">
    <location>
        <begin position="51"/>
        <end position="115"/>
    </location>
</feature>
<dbReference type="InterPro" id="IPR009739">
    <property type="entry name" value="LprI-like_N"/>
</dbReference>